<dbReference type="SUPFAM" id="SSF51322">
    <property type="entry name" value="Cyanovirin-N"/>
    <property type="match status" value="1"/>
</dbReference>
<dbReference type="Pfam" id="PF08881">
    <property type="entry name" value="CVNH"/>
    <property type="match status" value="1"/>
</dbReference>
<gene>
    <name evidence="3" type="ORF">C8035_v011461</name>
</gene>
<evidence type="ECO:0000256" key="1">
    <source>
        <dbReference type="SAM" id="SignalP"/>
    </source>
</evidence>
<organism evidence="3 4">
    <name type="scientific">Colletotrichum spinosum</name>
    <dbReference type="NCBI Taxonomy" id="1347390"/>
    <lineage>
        <taxon>Eukaryota</taxon>
        <taxon>Fungi</taxon>
        <taxon>Dikarya</taxon>
        <taxon>Ascomycota</taxon>
        <taxon>Pezizomycotina</taxon>
        <taxon>Sordariomycetes</taxon>
        <taxon>Hypocreomycetidae</taxon>
        <taxon>Glomerellales</taxon>
        <taxon>Glomerellaceae</taxon>
        <taxon>Colletotrichum</taxon>
        <taxon>Colletotrichum orbiculare species complex</taxon>
    </lineage>
</organism>
<keyword evidence="4" id="KW-1185">Reference proteome</keyword>
<dbReference type="EMBL" id="QAPG01000069">
    <property type="protein sequence ID" value="TDZ33232.1"/>
    <property type="molecule type" value="Genomic_DNA"/>
</dbReference>
<feature type="chain" id="PRO_5020241635" description="Cyanovirin-N domain-containing protein" evidence="1">
    <location>
        <begin position="20"/>
        <end position="177"/>
    </location>
</feature>
<protein>
    <recommendedName>
        <fullName evidence="2">Cyanovirin-N domain-containing protein</fullName>
    </recommendedName>
</protein>
<dbReference type="Gene3D" id="2.30.60.10">
    <property type="entry name" value="Cyanovirin-N"/>
    <property type="match status" value="1"/>
</dbReference>
<feature type="domain" description="Cyanovirin-N" evidence="2">
    <location>
        <begin position="56"/>
        <end position="145"/>
    </location>
</feature>
<dbReference type="AlphaFoldDB" id="A0A4R8Q4H5"/>
<name>A0A4R8Q4H5_9PEZI</name>
<keyword evidence="1" id="KW-0732">Signal</keyword>
<reference evidence="3 4" key="1">
    <citation type="submission" date="2018-11" db="EMBL/GenBank/DDBJ databases">
        <title>Genome sequence and assembly of Colletotrichum spinosum.</title>
        <authorList>
            <person name="Gan P."/>
            <person name="Shirasu K."/>
        </authorList>
    </citation>
    <scope>NUCLEOTIDE SEQUENCE [LARGE SCALE GENOMIC DNA]</scope>
    <source>
        <strain evidence="3 4">CBS 515.97</strain>
    </source>
</reference>
<dbReference type="Proteomes" id="UP000295083">
    <property type="component" value="Unassembled WGS sequence"/>
</dbReference>
<evidence type="ECO:0000259" key="2">
    <source>
        <dbReference type="Pfam" id="PF08881"/>
    </source>
</evidence>
<accession>A0A4R8Q4H5</accession>
<dbReference type="InterPro" id="IPR011058">
    <property type="entry name" value="Cyanovirin-N"/>
</dbReference>
<feature type="signal peptide" evidence="1">
    <location>
        <begin position="1"/>
        <end position="19"/>
    </location>
</feature>
<evidence type="ECO:0000313" key="3">
    <source>
        <dbReference type="EMBL" id="TDZ33232.1"/>
    </source>
</evidence>
<comment type="caution">
    <text evidence="3">The sequence shown here is derived from an EMBL/GenBank/DDBJ whole genome shotgun (WGS) entry which is preliminary data.</text>
</comment>
<sequence length="177" mass="20069">MNLLCISLAFFSLVVMSAAERQCPLESDCMQNLCREFKYDPGAADLITTEEIPLKIQARCKNDIGKEIVTELDLRKCIGNFDGSLQWAPGGGENCNKCKVYQTNPEERSPIMLDCWECTTRDYFMTGNMWSVINLSYGIWVKDGVMGCYDHYGTRSESLTFLGPSPPHKRSRIMPRT</sequence>
<dbReference type="InterPro" id="IPR036673">
    <property type="entry name" value="Cyanovirin-N_sf"/>
</dbReference>
<evidence type="ECO:0000313" key="4">
    <source>
        <dbReference type="Proteomes" id="UP000295083"/>
    </source>
</evidence>
<proteinExistence type="predicted"/>